<dbReference type="EMBL" id="CALNXK010000162">
    <property type="protein sequence ID" value="CAH3171268.1"/>
    <property type="molecule type" value="Genomic_DNA"/>
</dbReference>
<accession>A0ABN8R095</accession>
<dbReference type="SUPFAM" id="SSF52540">
    <property type="entry name" value="P-loop containing nucleoside triphosphate hydrolases"/>
    <property type="match status" value="2"/>
</dbReference>
<evidence type="ECO:0000256" key="1">
    <source>
        <dbReference type="ARBA" id="ARBA00009988"/>
    </source>
</evidence>
<keyword evidence="9" id="KW-1185">Reference proteome</keyword>
<keyword evidence="6" id="KW-1133">Transmembrane helix</keyword>
<feature type="chain" id="PRO_5046569694" description="Protein-tyrosine sulfotransferase" evidence="7">
    <location>
        <begin position="24"/>
        <end position="929"/>
    </location>
</feature>
<evidence type="ECO:0000256" key="4">
    <source>
        <dbReference type="ARBA" id="ARBA00048460"/>
    </source>
</evidence>
<keyword evidence="6" id="KW-0472">Membrane</keyword>
<organism evidence="8 9">
    <name type="scientific">Porites lobata</name>
    <dbReference type="NCBI Taxonomy" id="104759"/>
    <lineage>
        <taxon>Eukaryota</taxon>
        <taxon>Metazoa</taxon>
        <taxon>Cnidaria</taxon>
        <taxon>Anthozoa</taxon>
        <taxon>Hexacorallia</taxon>
        <taxon>Scleractinia</taxon>
        <taxon>Fungiina</taxon>
        <taxon>Poritidae</taxon>
        <taxon>Porites</taxon>
    </lineage>
</organism>
<dbReference type="InterPro" id="IPR027417">
    <property type="entry name" value="P-loop_NTPase"/>
</dbReference>
<evidence type="ECO:0000313" key="9">
    <source>
        <dbReference type="Proteomes" id="UP001159405"/>
    </source>
</evidence>
<feature type="transmembrane region" description="Helical" evidence="6">
    <location>
        <begin position="341"/>
        <end position="366"/>
    </location>
</feature>
<dbReference type="InterPro" id="IPR026634">
    <property type="entry name" value="TPST-like"/>
</dbReference>
<gene>
    <name evidence="8" type="ORF">PLOB_00011707</name>
</gene>
<reference evidence="8 9" key="1">
    <citation type="submission" date="2022-05" db="EMBL/GenBank/DDBJ databases">
        <authorList>
            <consortium name="Genoscope - CEA"/>
            <person name="William W."/>
        </authorList>
    </citation>
    <scope>NUCLEOTIDE SEQUENCE [LARGE SCALE GENOMIC DNA]</scope>
</reference>
<keyword evidence="3 5" id="KW-0808">Transferase</keyword>
<evidence type="ECO:0000256" key="2">
    <source>
        <dbReference type="ARBA" id="ARBA00013262"/>
    </source>
</evidence>
<comment type="caution">
    <text evidence="8">The sequence shown here is derived from an EMBL/GenBank/DDBJ whole genome shotgun (WGS) entry which is preliminary data.</text>
</comment>
<feature type="signal peptide" evidence="7">
    <location>
        <begin position="1"/>
        <end position="23"/>
    </location>
</feature>
<evidence type="ECO:0000256" key="3">
    <source>
        <dbReference type="ARBA" id="ARBA00022679"/>
    </source>
</evidence>
<evidence type="ECO:0000313" key="8">
    <source>
        <dbReference type="EMBL" id="CAH3171268.1"/>
    </source>
</evidence>
<name>A0ABN8R095_9CNID</name>
<dbReference type="EC" id="2.8.2.20" evidence="2 5"/>
<comment type="function">
    <text evidence="5">Catalyzes the O-sulfation of tyrosine residues within acidic motifs of polypeptides, using 3'-phosphoadenylyl sulfate (PAPS) as cosubstrate.</text>
</comment>
<evidence type="ECO:0000256" key="5">
    <source>
        <dbReference type="RuleBase" id="RU365018"/>
    </source>
</evidence>
<evidence type="ECO:0000256" key="7">
    <source>
        <dbReference type="SAM" id="SignalP"/>
    </source>
</evidence>
<keyword evidence="7" id="KW-0732">Signal</keyword>
<keyword evidence="6" id="KW-0812">Transmembrane</keyword>
<proteinExistence type="inferred from homology"/>
<protein>
    <recommendedName>
        <fullName evidence="2 5">Protein-tyrosine sulfotransferase</fullName>
        <ecNumber evidence="2 5">2.8.2.20</ecNumber>
    </recommendedName>
</protein>
<evidence type="ECO:0000256" key="6">
    <source>
        <dbReference type="SAM" id="Phobius"/>
    </source>
</evidence>
<feature type="transmembrane region" description="Helical" evidence="6">
    <location>
        <begin position="409"/>
        <end position="426"/>
    </location>
</feature>
<sequence length="929" mass="106852">MIKFKSGKCMLTCVGSAILLLTAIHPWIQDHEDVEWTASSFSTNSPSNISDAVTWNHNCIPGSLPDNELNLYELYEGVETFLMFIGYPRSSHSLMGAILDAHPHIVIPHEYHIVNRWSIYQDEALINTGMQKYLLFYNLHSLSTWQAVFGNRAKKPVFLDDGIYSYNVPGAWQGTFSGKIKVIGDKKGGGTTMELFEKPLKFDILKEINKSVGVPMKFIHVIRNPFDINKPQALENFITSYFQLTDTNARIKQLYGNAVLDVVSDELLFKPRETLQTICGFLSVSCEEHYLSRVERILYKKPSDTRNTVVWTKEQKDRVQTEMQKYSFLPQVLHIAKAVPLISILFIAIMLALFGMLCFVMFRVPLDPLPGSTQPRQRNNTKVQEKKSITFIVGLGLFLALLFSRGLILLSFLLFYGFIVGKYALICAMEIQKIQMVVHIFSGFALFTKLMSAHDLVIDNLFLNRKGLLSWQKNSVMSKELEGRLSLVYNAPSNVNHKLKRLRRVGGGVGEGNSDPKSTIEKRIQRCIFNEKRTSELIYKIKSKSRLLVIKTHTDIICNSPRVISRIGNFLFNTKMQSLLITPKRLLIFLGTGIFILLVRKSLQQRNSLTDKQQQQLSKVGMYALTYIFTPKWKARSSPCNYDRLPESLVKLNQMYNDVKTFVIFLGYSTPMESLTSAMLNAHPEIFIPQQYDIIGNWKMFHDNNLQDLGQQKYLLFFHLHYLSRYQSLFRNKANKPSQFWLWTYKGDIVPNFFVPDSRQESIKGKIKIIGDSSGLTTTMKLHGQNNYTVLKELQTVVGIPVKFVHLISNPFDTIAVDVKQANNSKEVRRAISTFFGLVNTNEDIRKNYGRAVLDVNTNDLKLRPRDTLKTICRFLDTKCDDSYLDGIEYLFRREILSKHRHLVKWTKDFNDSILIEMKKYSFLRPFLT</sequence>
<feature type="transmembrane region" description="Helical" evidence="6">
    <location>
        <begin position="387"/>
        <end position="403"/>
    </location>
</feature>
<comment type="similarity">
    <text evidence="1 5">Belongs to the protein sulfotransferase family.</text>
</comment>
<dbReference type="PANTHER" id="PTHR12788:SF8">
    <property type="entry name" value="PROTEIN-TYROSINE SULFOTRANSFERASE"/>
    <property type="match status" value="1"/>
</dbReference>
<dbReference type="PANTHER" id="PTHR12788">
    <property type="entry name" value="PROTEIN-TYROSINE SULFOTRANSFERASE 2"/>
    <property type="match status" value="1"/>
</dbReference>
<dbReference type="Proteomes" id="UP001159405">
    <property type="component" value="Unassembled WGS sequence"/>
</dbReference>
<dbReference type="Gene3D" id="3.40.50.300">
    <property type="entry name" value="P-loop containing nucleotide triphosphate hydrolases"/>
    <property type="match status" value="2"/>
</dbReference>
<comment type="catalytic activity">
    <reaction evidence="4 5">
        <text>L-tyrosyl-[protein] + 3'-phosphoadenylyl sulfate = O-sulfo-L-tyrosine-[protein] + adenosine 3',5'-bisphosphate + H(+)</text>
        <dbReference type="Rhea" id="RHEA:16801"/>
        <dbReference type="Rhea" id="RHEA-COMP:10136"/>
        <dbReference type="Rhea" id="RHEA-COMP:11688"/>
        <dbReference type="ChEBI" id="CHEBI:15378"/>
        <dbReference type="ChEBI" id="CHEBI:46858"/>
        <dbReference type="ChEBI" id="CHEBI:58339"/>
        <dbReference type="ChEBI" id="CHEBI:58343"/>
        <dbReference type="ChEBI" id="CHEBI:65286"/>
        <dbReference type="EC" id="2.8.2.20"/>
    </reaction>
</comment>